<dbReference type="Pfam" id="PF20408">
    <property type="entry name" value="Abhydrolase_11"/>
    <property type="match status" value="1"/>
</dbReference>
<dbReference type="SUPFAM" id="SSF53474">
    <property type="entry name" value="alpha/beta-Hydrolases"/>
    <property type="match status" value="1"/>
</dbReference>
<organism evidence="2 3">
    <name type="scientific">Gaetbulibacter aquiaggeris</name>
    <dbReference type="NCBI Taxonomy" id="1735373"/>
    <lineage>
        <taxon>Bacteria</taxon>
        <taxon>Pseudomonadati</taxon>
        <taxon>Bacteroidota</taxon>
        <taxon>Flavobacteriia</taxon>
        <taxon>Flavobacteriales</taxon>
        <taxon>Flavobacteriaceae</taxon>
        <taxon>Gaetbulibacter</taxon>
    </lineage>
</organism>
<dbReference type="InterPro" id="IPR029058">
    <property type="entry name" value="AB_hydrolase_fold"/>
</dbReference>
<dbReference type="InterPro" id="IPR046879">
    <property type="entry name" value="KANL3/Tex30_Abhydrolase"/>
</dbReference>
<comment type="caution">
    <text evidence="2">The sequence shown here is derived from an EMBL/GenBank/DDBJ whole genome shotgun (WGS) entry which is preliminary data.</text>
</comment>
<evidence type="ECO:0000259" key="1">
    <source>
        <dbReference type="Pfam" id="PF20408"/>
    </source>
</evidence>
<gene>
    <name evidence="2" type="ORF">V8G56_10165</name>
</gene>
<dbReference type="RefSeq" id="WP_395438341.1">
    <property type="nucleotide sequence ID" value="NZ_JBAWKC010000003.1"/>
</dbReference>
<dbReference type="EMBL" id="JBAWKC010000003">
    <property type="protein sequence ID" value="MFH6769099.1"/>
    <property type="molecule type" value="Genomic_DNA"/>
</dbReference>
<reference evidence="2 3" key="1">
    <citation type="submission" date="2024-02" db="EMBL/GenBank/DDBJ databases">
        <title>A Gaetbulibacter species isolated from tidal flats and genomic insights of their niches.</title>
        <authorList>
            <person name="Ye Y."/>
        </authorList>
    </citation>
    <scope>NUCLEOTIDE SEQUENCE [LARGE SCALE GENOMIC DNA]</scope>
    <source>
        <strain evidence="2 3">KEM-8</strain>
    </source>
</reference>
<keyword evidence="2" id="KW-0378">Hydrolase</keyword>
<name>A0ABW7MQI4_9FLAO</name>
<accession>A0ABW7MQI4</accession>
<protein>
    <submittedName>
        <fullName evidence="2">Alpha/beta hydrolase</fullName>
    </submittedName>
</protein>
<dbReference type="Gene3D" id="3.40.50.1820">
    <property type="entry name" value="alpha/beta hydrolase"/>
    <property type="match status" value="1"/>
</dbReference>
<sequence length="215" mass="23722">METKVNYKEIEIPIGNTHLNGILRLKKDSKGIILFSHGSGSSRFSSRNNYVANFLLEKGYSSLLFDLLTAQEDMTYENRFDIDLLSERLLKATMWITNNKETKHLLIGYFGASTGAASALKAAAALGKNIKAIVSRGGRPDLAMSALKKIETPTLLIVGGNDDVVIELNKKAKKQIPGICELKIIAGASHLFEEPGKLDIVAQETVHWFDVYLNK</sequence>
<proteinExistence type="predicted"/>
<evidence type="ECO:0000313" key="2">
    <source>
        <dbReference type="EMBL" id="MFH6769099.1"/>
    </source>
</evidence>
<feature type="domain" description="KANL3/Tex30 alpha/beta hydrolase-like" evidence="1">
    <location>
        <begin position="31"/>
        <end position="201"/>
    </location>
</feature>
<keyword evidence="3" id="KW-1185">Reference proteome</keyword>
<evidence type="ECO:0000313" key="3">
    <source>
        <dbReference type="Proteomes" id="UP001610104"/>
    </source>
</evidence>
<dbReference type="Proteomes" id="UP001610104">
    <property type="component" value="Unassembled WGS sequence"/>
</dbReference>
<dbReference type="GO" id="GO:0016787">
    <property type="term" value="F:hydrolase activity"/>
    <property type="evidence" value="ECO:0007669"/>
    <property type="project" value="UniProtKB-KW"/>
</dbReference>